<dbReference type="Proteomes" id="UP000825701">
    <property type="component" value="Chromosome"/>
</dbReference>
<dbReference type="GO" id="GO:0008171">
    <property type="term" value="F:O-methyltransferase activity"/>
    <property type="evidence" value="ECO:0007669"/>
    <property type="project" value="InterPro"/>
</dbReference>
<gene>
    <name evidence="7" type="ORF">K6K41_01665</name>
</gene>
<dbReference type="GO" id="GO:0046983">
    <property type="term" value="F:protein dimerization activity"/>
    <property type="evidence" value="ECO:0007669"/>
    <property type="project" value="InterPro"/>
</dbReference>
<feature type="domain" description="O-methyltransferase C-terminal" evidence="5">
    <location>
        <begin position="138"/>
        <end position="348"/>
    </location>
</feature>
<dbReference type="InterPro" id="IPR001077">
    <property type="entry name" value="COMT_C"/>
</dbReference>
<organism evidence="7 8">
    <name type="scientific">Chenggangzhangella methanolivorans</name>
    <dbReference type="NCBI Taxonomy" id="1437009"/>
    <lineage>
        <taxon>Bacteria</taxon>
        <taxon>Pseudomonadati</taxon>
        <taxon>Pseudomonadota</taxon>
        <taxon>Alphaproteobacteria</taxon>
        <taxon>Hyphomicrobiales</taxon>
        <taxon>Methylopilaceae</taxon>
        <taxon>Chenggangzhangella</taxon>
    </lineage>
</organism>
<dbReference type="SUPFAM" id="SSF53335">
    <property type="entry name" value="S-adenosyl-L-methionine-dependent methyltransferases"/>
    <property type="match status" value="1"/>
</dbReference>
<protein>
    <submittedName>
        <fullName evidence="7">Methyltransferase domain-containing protein</fullName>
    </submittedName>
</protein>
<feature type="active site" description="Proton acceptor" evidence="4">
    <location>
        <position position="277"/>
    </location>
</feature>
<reference evidence="7" key="1">
    <citation type="submission" date="2021-08" db="EMBL/GenBank/DDBJ databases">
        <authorList>
            <person name="Zhang H."/>
            <person name="Xu M."/>
            <person name="Yu Z."/>
            <person name="Yang L."/>
            <person name="Cai Y."/>
        </authorList>
    </citation>
    <scope>NUCLEOTIDE SEQUENCE</scope>
    <source>
        <strain evidence="7">CHL1</strain>
    </source>
</reference>
<keyword evidence="3" id="KW-0949">S-adenosyl-L-methionine</keyword>
<dbReference type="Pfam" id="PF08100">
    <property type="entry name" value="Dimerisation"/>
    <property type="match status" value="1"/>
</dbReference>
<evidence type="ECO:0000256" key="3">
    <source>
        <dbReference type="ARBA" id="ARBA00022691"/>
    </source>
</evidence>
<proteinExistence type="predicted"/>
<keyword evidence="2" id="KW-0808">Transferase</keyword>
<dbReference type="CDD" id="cd02440">
    <property type="entry name" value="AdoMet_MTases"/>
    <property type="match status" value="1"/>
</dbReference>
<dbReference type="KEGG" id="cmet:K6K41_01665"/>
<dbReference type="InterPro" id="IPR016461">
    <property type="entry name" value="COMT-like"/>
</dbReference>
<dbReference type="SUPFAM" id="SSF46785">
    <property type="entry name" value="Winged helix' DNA-binding domain"/>
    <property type="match status" value="1"/>
</dbReference>
<sequence length="378" mass="40937">MPGERIGAAWRKLRREKLADREFRRSAAQNPLTRPIATASARRLFDYTAGFVYSQILKAVVELDLLALLADGPRKAEDLSGPLRMSPEAVKKLLDAAAALDLVERLENGSYEIAALGSALQGETGVRAMIAHHDMLYADLADPVKLLRGEAGETRLSRFWPYAGGGEVGEEGAAPYSELMAASQTFVADDVLDVFSFGDRNSLIDLAGGDGAFVETVARRWEHLAIAMADLPPVAERARQRLAAAGLGDRIAVHGLDLFADRPPGEADVVSFVRVLHDHDDERVVALLKLAHDALTPGGEVMVAEPIADMPGAARVGHAYFGFYLLAMGSGRPRTSAEIAELMERAGFWSVRTRFTRGALPLAVITARRSSEGPMWRI</sequence>
<feature type="domain" description="O-methyltransferase dimerisation" evidence="6">
    <location>
        <begin position="46"/>
        <end position="120"/>
    </location>
</feature>
<dbReference type="Gene3D" id="3.40.50.150">
    <property type="entry name" value="Vaccinia Virus protein VP39"/>
    <property type="match status" value="1"/>
</dbReference>
<dbReference type="AlphaFoldDB" id="A0A9E6RD87"/>
<dbReference type="PIRSF" id="PIRSF005739">
    <property type="entry name" value="O-mtase"/>
    <property type="match status" value="1"/>
</dbReference>
<evidence type="ECO:0000259" key="5">
    <source>
        <dbReference type="Pfam" id="PF00891"/>
    </source>
</evidence>
<dbReference type="Pfam" id="PF00891">
    <property type="entry name" value="Methyltransf_2"/>
    <property type="match status" value="1"/>
</dbReference>
<evidence type="ECO:0000256" key="4">
    <source>
        <dbReference type="PIRSR" id="PIRSR005739-1"/>
    </source>
</evidence>
<dbReference type="Gene3D" id="1.10.10.10">
    <property type="entry name" value="Winged helix-like DNA-binding domain superfamily/Winged helix DNA-binding domain"/>
    <property type="match status" value="1"/>
</dbReference>
<evidence type="ECO:0000259" key="6">
    <source>
        <dbReference type="Pfam" id="PF08100"/>
    </source>
</evidence>
<dbReference type="PANTHER" id="PTHR43712">
    <property type="entry name" value="PUTATIVE (AFU_ORTHOLOGUE AFUA_4G14580)-RELATED"/>
    <property type="match status" value="1"/>
</dbReference>
<evidence type="ECO:0000313" key="7">
    <source>
        <dbReference type="EMBL" id="QZO02230.1"/>
    </source>
</evidence>
<dbReference type="InterPro" id="IPR029063">
    <property type="entry name" value="SAM-dependent_MTases_sf"/>
</dbReference>
<dbReference type="EMBL" id="CP081869">
    <property type="protein sequence ID" value="QZO02230.1"/>
    <property type="molecule type" value="Genomic_DNA"/>
</dbReference>
<dbReference type="PANTHER" id="PTHR43712:SF2">
    <property type="entry name" value="O-METHYLTRANSFERASE CICE"/>
    <property type="match status" value="1"/>
</dbReference>
<keyword evidence="8" id="KW-1185">Reference proteome</keyword>
<keyword evidence="1 7" id="KW-0489">Methyltransferase</keyword>
<dbReference type="PROSITE" id="PS51683">
    <property type="entry name" value="SAM_OMT_II"/>
    <property type="match status" value="1"/>
</dbReference>
<evidence type="ECO:0000256" key="2">
    <source>
        <dbReference type="ARBA" id="ARBA00022679"/>
    </source>
</evidence>
<dbReference type="InterPro" id="IPR012967">
    <property type="entry name" value="COMT_dimerisation"/>
</dbReference>
<dbReference type="GO" id="GO:0032259">
    <property type="term" value="P:methylation"/>
    <property type="evidence" value="ECO:0007669"/>
    <property type="project" value="UniProtKB-KW"/>
</dbReference>
<evidence type="ECO:0000313" key="8">
    <source>
        <dbReference type="Proteomes" id="UP000825701"/>
    </source>
</evidence>
<evidence type="ECO:0000256" key="1">
    <source>
        <dbReference type="ARBA" id="ARBA00022603"/>
    </source>
</evidence>
<dbReference type="InterPro" id="IPR036390">
    <property type="entry name" value="WH_DNA-bd_sf"/>
</dbReference>
<name>A0A9E6RD87_9HYPH</name>
<dbReference type="InterPro" id="IPR036388">
    <property type="entry name" value="WH-like_DNA-bd_sf"/>
</dbReference>
<accession>A0A9E6RD87</accession>